<accession>A0ACC2ZPR9</accession>
<dbReference type="EMBL" id="JAPDRP010000001">
    <property type="protein sequence ID" value="KAJ9649586.1"/>
    <property type="molecule type" value="Genomic_DNA"/>
</dbReference>
<sequence length="404" mass="45750">MAGKYIPPHLRQRLANVEASAVANTEPSDRIAPLNLAASTLNDSEVKIIEVKLVATYNWIDRLTPTILGPGLPSTWNPPRQRHPVDPDEIGRFVDQNVDRIPHSPVEPLIRAVLTVQPEFAFEGLDIVPNGLLNFAREPKEYSAFKFGVQLVGKTLIFVRMEDNTRDYFTRPQYRIAFEQIYTAVESVAKRTTSHHRILNYKFGGLNLLVRSVADAYLPKHPSVATEQRDESSMADLDPEVAKGVLVLEGGRIVPQAAILKLTTRFAFSKQQFRIAAKIPDLWISQTPHFVEAYYEHEKPIWETFSPRAIFDTPKLTDVRDMVQDWEARGAHHLQKFAGFLHQIVETVRTSRPDGPKDLVQLVNPSLRRQGADLTIERAGPEHFADLPKEFEGLFGARKLQKDE</sequence>
<evidence type="ECO:0000313" key="2">
    <source>
        <dbReference type="Proteomes" id="UP001172680"/>
    </source>
</evidence>
<organism evidence="1 2">
    <name type="scientific">Coniosporium tulheliwenetii</name>
    <dbReference type="NCBI Taxonomy" id="3383036"/>
    <lineage>
        <taxon>Eukaryota</taxon>
        <taxon>Fungi</taxon>
        <taxon>Dikarya</taxon>
        <taxon>Ascomycota</taxon>
        <taxon>Pezizomycotina</taxon>
        <taxon>Dothideomycetes</taxon>
        <taxon>Dothideomycetes incertae sedis</taxon>
        <taxon>Coniosporium</taxon>
    </lineage>
</organism>
<proteinExistence type="predicted"/>
<dbReference type="Proteomes" id="UP001172680">
    <property type="component" value="Unassembled WGS sequence"/>
</dbReference>
<evidence type="ECO:0000313" key="1">
    <source>
        <dbReference type="EMBL" id="KAJ9649586.1"/>
    </source>
</evidence>
<gene>
    <name evidence="1" type="ORF">H2199_000364</name>
</gene>
<keyword evidence="2" id="KW-1185">Reference proteome</keyword>
<reference evidence="1" key="1">
    <citation type="submission" date="2022-10" db="EMBL/GenBank/DDBJ databases">
        <title>Culturing micro-colonial fungi from biological soil crusts in the Mojave desert and describing Neophaeococcomyces mojavensis, and introducing the new genera and species Taxawa tesnikishii.</title>
        <authorList>
            <person name="Kurbessoian T."/>
            <person name="Stajich J.E."/>
        </authorList>
    </citation>
    <scope>NUCLEOTIDE SEQUENCE</scope>
    <source>
        <strain evidence="1">JES_115</strain>
    </source>
</reference>
<name>A0ACC2ZPR9_9PEZI</name>
<protein>
    <submittedName>
        <fullName evidence="1">Uncharacterized protein</fullName>
    </submittedName>
</protein>
<comment type="caution">
    <text evidence="1">The sequence shown here is derived from an EMBL/GenBank/DDBJ whole genome shotgun (WGS) entry which is preliminary data.</text>
</comment>